<evidence type="ECO:0000313" key="2">
    <source>
        <dbReference type="Proteomes" id="UP000225548"/>
    </source>
</evidence>
<sequence>MPSFRVTATIGRLARGVAPPDLLPAAAAAARELATVEAFDVAVVSGEARITVRFTADDDAHARRTADHVCATTRALAELQPTGLTRRYGARWSPVRG</sequence>
<evidence type="ECO:0008006" key="3">
    <source>
        <dbReference type="Google" id="ProtNLM"/>
    </source>
</evidence>
<dbReference type="AlphaFoldDB" id="A0A2A9E296"/>
<dbReference type="RefSeq" id="WP_098454413.1">
    <property type="nucleotide sequence ID" value="NZ_PDJG01000001.1"/>
</dbReference>
<proteinExistence type="predicted"/>
<organism evidence="1 2">
    <name type="scientific">Sanguibacter antarcticus</name>
    <dbReference type="NCBI Taxonomy" id="372484"/>
    <lineage>
        <taxon>Bacteria</taxon>
        <taxon>Bacillati</taxon>
        <taxon>Actinomycetota</taxon>
        <taxon>Actinomycetes</taxon>
        <taxon>Micrococcales</taxon>
        <taxon>Sanguibacteraceae</taxon>
        <taxon>Sanguibacter</taxon>
    </lineage>
</organism>
<comment type="caution">
    <text evidence="1">The sequence shown here is derived from an EMBL/GenBank/DDBJ whole genome shotgun (WGS) entry which is preliminary data.</text>
</comment>
<accession>A0A2A9E296</accession>
<dbReference type="Proteomes" id="UP000225548">
    <property type="component" value="Unassembled WGS sequence"/>
</dbReference>
<dbReference type="EMBL" id="PDJG01000001">
    <property type="protein sequence ID" value="PFG33167.1"/>
    <property type="molecule type" value="Genomic_DNA"/>
</dbReference>
<evidence type="ECO:0000313" key="1">
    <source>
        <dbReference type="EMBL" id="PFG33167.1"/>
    </source>
</evidence>
<protein>
    <recommendedName>
        <fullName evidence="3">FMN-dependent dehydrogenase</fullName>
    </recommendedName>
</protein>
<name>A0A2A9E296_9MICO</name>
<keyword evidence="2" id="KW-1185">Reference proteome</keyword>
<gene>
    <name evidence="1" type="ORF">ATL42_1027</name>
</gene>
<reference evidence="1 2" key="1">
    <citation type="submission" date="2017-10" db="EMBL/GenBank/DDBJ databases">
        <title>Sequencing the genomes of 1000 actinobacteria strains.</title>
        <authorList>
            <person name="Klenk H.-P."/>
        </authorList>
    </citation>
    <scope>NUCLEOTIDE SEQUENCE [LARGE SCALE GENOMIC DNA]</scope>
    <source>
        <strain evidence="1 2">DSM 18966</strain>
    </source>
</reference>